<organism evidence="4 5">
    <name type="scientific">Micractinium conductrix</name>
    <dbReference type="NCBI Taxonomy" id="554055"/>
    <lineage>
        <taxon>Eukaryota</taxon>
        <taxon>Viridiplantae</taxon>
        <taxon>Chlorophyta</taxon>
        <taxon>core chlorophytes</taxon>
        <taxon>Trebouxiophyceae</taxon>
        <taxon>Chlorellales</taxon>
        <taxon>Chlorellaceae</taxon>
        <taxon>Chlorella clade</taxon>
        <taxon>Micractinium</taxon>
    </lineage>
</organism>
<dbReference type="Pfam" id="PF12796">
    <property type="entry name" value="Ank_2"/>
    <property type="match status" value="4"/>
</dbReference>
<dbReference type="InterPro" id="IPR036770">
    <property type="entry name" value="Ankyrin_rpt-contain_sf"/>
</dbReference>
<dbReference type="SMART" id="SM00248">
    <property type="entry name" value="ANK"/>
    <property type="match status" value="9"/>
</dbReference>
<dbReference type="InterPro" id="IPR002110">
    <property type="entry name" value="Ankyrin_rpt"/>
</dbReference>
<feature type="repeat" description="ANK" evidence="3">
    <location>
        <begin position="42"/>
        <end position="74"/>
    </location>
</feature>
<keyword evidence="2 3" id="KW-0040">ANK repeat</keyword>
<dbReference type="Gene3D" id="1.25.40.20">
    <property type="entry name" value="Ankyrin repeat-containing domain"/>
    <property type="match status" value="4"/>
</dbReference>
<name>A0A2P6VR46_9CHLO</name>
<feature type="repeat" description="ANK" evidence="3">
    <location>
        <begin position="282"/>
        <end position="314"/>
    </location>
</feature>
<dbReference type="STRING" id="554055.A0A2P6VR46"/>
<gene>
    <name evidence="4" type="primary">g479</name>
    <name evidence="4" type="ORF">C2E20_0479</name>
</gene>
<dbReference type="OrthoDB" id="504812at2759"/>
<sequence>MAGQAPPSFRPDAILQQARSNNAAGIRALMKAGVPVEFSNQIGQTALHVAALWGSVEAAKELLDLGADVNVENTRGSTPLHFAAGAKARTREICELLLDAGGDTGLSDLSGRLPYEAAESDEIRALLDGPDPRIFACSASGDVAGLRQLYEEDPQHDTDVFNADGMAPLHLAARGGHMGAVAFLLQKGSFVDMQDWDGNSALHHAVREGHKGVVTLLIRGKASLSVRNFNKSEYGQGSWNSGGRQLQPLHQTPLTVAVEAGDAEMAEVLLSAGADPSCVDFDGKAPLHEALEMQDDELAELLIRHGADVNRGSKDFASPLHQAANRGMLALLRLLVSKGAALDAADEGGWTPVMLAARAGKAAAVEALLVAGADACIKNSAGATAAHLAAVNGKPDVCRCLAQHAPAALAVTNAEGKTPAEVAKTPEVAALLAAAGGGGGSAAGEQP</sequence>
<evidence type="ECO:0000313" key="5">
    <source>
        <dbReference type="Proteomes" id="UP000239649"/>
    </source>
</evidence>
<dbReference type="PROSITE" id="PS50297">
    <property type="entry name" value="ANK_REP_REGION"/>
    <property type="match status" value="8"/>
</dbReference>
<feature type="repeat" description="ANK" evidence="3">
    <location>
        <begin position="249"/>
        <end position="281"/>
    </location>
</feature>
<accession>A0A2P6VR46</accession>
<dbReference type="PROSITE" id="PS50088">
    <property type="entry name" value="ANK_REPEAT"/>
    <property type="match status" value="8"/>
</dbReference>
<evidence type="ECO:0000256" key="3">
    <source>
        <dbReference type="PROSITE-ProRule" id="PRU00023"/>
    </source>
</evidence>
<feature type="repeat" description="ANK" evidence="3">
    <location>
        <begin position="164"/>
        <end position="196"/>
    </location>
</feature>
<keyword evidence="1" id="KW-0677">Repeat</keyword>
<protein>
    <submittedName>
        <fullName evidence="4">Ankyrin repeat</fullName>
    </submittedName>
</protein>
<reference evidence="4 5" key="1">
    <citation type="journal article" date="2018" name="Plant J.">
        <title>Genome sequences of Chlorella sorokiniana UTEX 1602 and Micractinium conductrix SAG 241.80: implications to maltose excretion by a green alga.</title>
        <authorList>
            <person name="Arriola M.B."/>
            <person name="Velmurugan N."/>
            <person name="Zhang Y."/>
            <person name="Plunkett M.H."/>
            <person name="Hondzo H."/>
            <person name="Barney B.M."/>
        </authorList>
    </citation>
    <scope>NUCLEOTIDE SEQUENCE [LARGE SCALE GENOMIC DNA]</scope>
    <source>
        <strain evidence="4 5">SAG 241.80</strain>
    </source>
</reference>
<feature type="repeat" description="ANK" evidence="3">
    <location>
        <begin position="75"/>
        <end position="109"/>
    </location>
</feature>
<dbReference type="AlphaFoldDB" id="A0A2P6VR46"/>
<feature type="repeat" description="ANK" evidence="3">
    <location>
        <begin position="315"/>
        <end position="347"/>
    </location>
</feature>
<dbReference type="PANTHER" id="PTHR24171">
    <property type="entry name" value="ANKYRIN REPEAT DOMAIN-CONTAINING PROTEIN 39-RELATED"/>
    <property type="match status" value="1"/>
</dbReference>
<dbReference type="SUPFAM" id="SSF48403">
    <property type="entry name" value="Ankyrin repeat"/>
    <property type="match status" value="1"/>
</dbReference>
<dbReference type="PRINTS" id="PR01415">
    <property type="entry name" value="ANKYRIN"/>
</dbReference>
<proteinExistence type="predicted"/>
<evidence type="ECO:0000256" key="2">
    <source>
        <dbReference type="ARBA" id="ARBA00023043"/>
    </source>
</evidence>
<keyword evidence="5" id="KW-1185">Reference proteome</keyword>
<dbReference type="Proteomes" id="UP000239649">
    <property type="component" value="Unassembled WGS sequence"/>
</dbReference>
<evidence type="ECO:0000313" key="4">
    <source>
        <dbReference type="EMBL" id="PSC76537.1"/>
    </source>
</evidence>
<feature type="repeat" description="ANK" evidence="3">
    <location>
        <begin position="197"/>
        <end position="229"/>
    </location>
</feature>
<dbReference type="EMBL" id="LHPF02000001">
    <property type="protein sequence ID" value="PSC76537.1"/>
    <property type="molecule type" value="Genomic_DNA"/>
</dbReference>
<feature type="repeat" description="ANK" evidence="3">
    <location>
        <begin position="348"/>
        <end position="380"/>
    </location>
</feature>
<evidence type="ECO:0000256" key="1">
    <source>
        <dbReference type="ARBA" id="ARBA00022737"/>
    </source>
</evidence>
<comment type="caution">
    <text evidence="4">The sequence shown here is derived from an EMBL/GenBank/DDBJ whole genome shotgun (WGS) entry which is preliminary data.</text>
</comment>